<evidence type="ECO:0000313" key="2">
    <source>
        <dbReference type="Proteomes" id="UP001148662"/>
    </source>
</evidence>
<dbReference type="Proteomes" id="UP001148662">
    <property type="component" value="Unassembled WGS sequence"/>
</dbReference>
<sequence>MSLENDEVQLTSLQAPSVDFDHVHTAWEFLIQNSVEIITAGFPHVHDFVDNYCLYFFVIQHIVDLEVQEGNGKKLLFTDPAQDEYDRYLETIGILYLSASHIPNTLNVGVALLPEARRFGFGRQATCLAINWAFKELECHRIQAQVVDGDPTLLDISLGLFTGLGFSHEGTLRRALFYPTAPMQLFPPDTSGEWRDVINLAVLDMDWAMWKTYPRISREIMKSRWDDLFSRHEREREAMLRLEEWEEERKLAVAQAGGIDDEARASQATKNENVHPSRAAAFRTQPGGYLGDSIASVIRPQRR</sequence>
<keyword evidence="2" id="KW-1185">Reference proteome</keyword>
<organism evidence="1 2">
    <name type="scientific">Phlebia brevispora</name>
    <dbReference type="NCBI Taxonomy" id="194682"/>
    <lineage>
        <taxon>Eukaryota</taxon>
        <taxon>Fungi</taxon>
        <taxon>Dikarya</taxon>
        <taxon>Basidiomycota</taxon>
        <taxon>Agaricomycotina</taxon>
        <taxon>Agaricomycetes</taxon>
        <taxon>Polyporales</taxon>
        <taxon>Meruliaceae</taxon>
        <taxon>Phlebia</taxon>
    </lineage>
</organism>
<reference evidence="1" key="1">
    <citation type="submission" date="2022-07" db="EMBL/GenBank/DDBJ databases">
        <title>Genome Sequence of Phlebia brevispora.</title>
        <authorList>
            <person name="Buettner E."/>
        </authorList>
    </citation>
    <scope>NUCLEOTIDE SEQUENCE</scope>
    <source>
        <strain evidence="1">MPL23</strain>
    </source>
</reference>
<comment type="caution">
    <text evidence="1">The sequence shown here is derived from an EMBL/GenBank/DDBJ whole genome shotgun (WGS) entry which is preliminary data.</text>
</comment>
<dbReference type="EMBL" id="JANHOG010000742">
    <property type="protein sequence ID" value="KAJ3551854.1"/>
    <property type="molecule type" value="Genomic_DNA"/>
</dbReference>
<proteinExistence type="predicted"/>
<evidence type="ECO:0000313" key="1">
    <source>
        <dbReference type="EMBL" id="KAJ3551854.1"/>
    </source>
</evidence>
<protein>
    <submittedName>
        <fullName evidence="1">Uncharacterized protein</fullName>
    </submittedName>
</protein>
<accession>A0ACC1T2W8</accession>
<name>A0ACC1T2W8_9APHY</name>
<gene>
    <name evidence="1" type="ORF">NM688_g4470</name>
</gene>